<dbReference type="InterPro" id="IPR000719">
    <property type="entry name" value="Prot_kinase_dom"/>
</dbReference>
<dbReference type="Gene3D" id="1.10.510.10">
    <property type="entry name" value="Transferase(Phosphotransferase) domain 1"/>
    <property type="match status" value="1"/>
</dbReference>
<organism evidence="3 4">
    <name type="scientific">Physcomitrium patens</name>
    <name type="common">Spreading-leaved earth moss</name>
    <name type="synonym">Physcomitrella patens</name>
    <dbReference type="NCBI Taxonomy" id="3218"/>
    <lineage>
        <taxon>Eukaryota</taxon>
        <taxon>Viridiplantae</taxon>
        <taxon>Streptophyta</taxon>
        <taxon>Embryophyta</taxon>
        <taxon>Bryophyta</taxon>
        <taxon>Bryophytina</taxon>
        <taxon>Bryopsida</taxon>
        <taxon>Funariidae</taxon>
        <taxon>Funariales</taxon>
        <taxon>Funariaceae</taxon>
        <taxon>Physcomitrium</taxon>
    </lineage>
</organism>
<dbReference type="Gene3D" id="3.30.200.20">
    <property type="entry name" value="Phosphorylase Kinase, domain 1"/>
    <property type="match status" value="1"/>
</dbReference>
<dbReference type="PANTHER" id="PTHR47209">
    <property type="entry name" value="OS06G0639500 PROTEIN"/>
    <property type="match status" value="1"/>
</dbReference>
<dbReference type="InterPro" id="IPR011009">
    <property type="entry name" value="Kinase-like_dom_sf"/>
</dbReference>
<evidence type="ECO:0000313" key="3">
    <source>
        <dbReference type="EnsemblPlants" id="Pp3c19_20230V3.7"/>
    </source>
</evidence>
<dbReference type="InterPro" id="IPR053293">
    <property type="entry name" value="OCM_Kinase"/>
</dbReference>
<feature type="region of interest" description="Disordered" evidence="1">
    <location>
        <begin position="1"/>
        <end position="25"/>
    </location>
</feature>
<reference evidence="3" key="3">
    <citation type="submission" date="2020-12" db="UniProtKB">
        <authorList>
            <consortium name="EnsemblPlants"/>
        </authorList>
    </citation>
    <scope>IDENTIFICATION</scope>
</reference>
<evidence type="ECO:0000313" key="4">
    <source>
        <dbReference type="Proteomes" id="UP000006727"/>
    </source>
</evidence>
<sequence>KMLLQSSSRSNRPSTGMGVDSHRLDSSAGDAFNSEEYEDLGATVASSNYLWVDPNILKLSHRIGRGPFGDVWLATIHSSTKDFDEFHEVAVKMLPDSREHMHSLLQRFQSTYQQVETVRGVCWPQGVTIKNGRVCIIMKFLEGSIGDKIAHLPSSKLPLEDVLRYGQHLLRGILELHSHGVLALNLKPCNFLLDDQDVAVVGEFGIPMLYAGMVAPSERTVWLGSPNYMAPEQWGANVRGPVSFETDCWGFACSVIELLTGERPWKNLTPEKIFKAVVDRHEKPNVPTGLPPSLERVLKRCFEYDYRRRPSVHEILQTFIDPSEPFKVGDWIIAGENEKEKGQGVGVVKTVLGPDSVKVQFCDKPRELTQFSGVNQLSNLSLWKYSFQVGDSVRLKASVNSPRFGWPGENATEGTVSEIGIDDAVFIVVFTGSQQTWRADPLELERVAGGIVANDWVRSRNLVESNGQNPSRIGIVHHVGPSGSLKVSFFGLETLWTGEAADFENVSPLTVGQYVRLKQAVLAPRFKWPLTECGEWDTGRIAHVLPNGGLIVDFPGRLFHGKGWWADSEEIEVIRISEIEGLLKKYQHIEKMHWVVRPAVSLIGLLVAVRTGVVVVNLVTRPFRGKKQAAVTDEAGIKPGQYPTDLGKTKKEGTGSLGSVWLPSQVAAATSSVAGIMFGKGEFST</sequence>
<keyword evidence="4" id="KW-1185">Reference proteome</keyword>
<name>A0A7I4BJF5_PHYPA</name>
<feature type="compositionally biased region" description="Polar residues" evidence="1">
    <location>
        <begin position="1"/>
        <end position="14"/>
    </location>
</feature>
<dbReference type="Proteomes" id="UP000006727">
    <property type="component" value="Chromosome 19"/>
</dbReference>
<accession>A0A7I4BJF5</accession>
<dbReference type="InParanoid" id="A0A7I4BJF5"/>
<feature type="domain" description="Protein kinase" evidence="2">
    <location>
        <begin position="57"/>
        <end position="327"/>
    </location>
</feature>
<dbReference type="FunCoup" id="A0A7I4BJF5">
    <property type="interactions" value="1542"/>
</dbReference>
<dbReference type="InterPro" id="IPR001245">
    <property type="entry name" value="Ser-Thr/Tyr_kinase_cat_dom"/>
</dbReference>
<dbReference type="PROSITE" id="PS50011">
    <property type="entry name" value="PROTEIN_KINASE_DOM"/>
    <property type="match status" value="1"/>
</dbReference>
<dbReference type="AlphaFoldDB" id="A0A7I4BJF5"/>
<dbReference type="PANTHER" id="PTHR47209:SF1">
    <property type="entry name" value="OS06G0639500 PROTEIN"/>
    <property type="match status" value="1"/>
</dbReference>
<evidence type="ECO:0000256" key="1">
    <source>
        <dbReference type="SAM" id="MobiDB-lite"/>
    </source>
</evidence>
<dbReference type="GO" id="GO:0005524">
    <property type="term" value="F:ATP binding"/>
    <property type="evidence" value="ECO:0007669"/>
    <property type="project" value="InterPro"/>
</dbReference>
<gene>
    <name evidence="3" type="primary">LOC112272735</name>
</gene>
<evidence type="ECO:0000259" key="2">
    <source>
        <dbReference type="PROSITE" id="PS50011"/>
    </source>
</evidence>
<dbReference type="EnsemblPlants" id="Pp3c19_20230V3.7">
    <property type="protein sequence ID" value="Pp3c19_20230V3.7"/>
    <property type="gene ID" value="Pp3c19_20230"/>
</dbReference>
<proteinExistence type="predicted"/>
<dbReference type="Gramene" id="Pp3c19_20230V3.7">
    <property type="protein sequence ID" value="Pp3c19_20230V3.7"/>
    <property type="gene ID" value="Pp3c19_20230"/>
</dbReference>
<protein>
    <recommendedName>
        <fullName evidence="2">Protein kinase domain-containing protein</fullName>
    </recommendedName>
</protein>
<reference evidence="3 4" key="1">
    <citation type="journal article" date="2008" name="Science">
        <title>The Physcomitrella genome reveals evolutionary insights into the conquest of land by plants.</title>
        <authorList>
            <person name="Rensing S."/>
            <person name="Lang D."/>
            <person name="Zimmer A."/>
            <person name="Terry A."/>
            <person name="Salamov A."/>
            <person name="Shapiro H."/>
            <person name="Nishiyama T."/>
            <person name="Perroud P.-F."/>
            <person name="Lindquist E."/>
            <person name="Kamisugi Y."/>
            <person name="Tanahashi T."/>
            <person name="Sakakibara K."/>
            <person name="Fujita T."/>
            <person name="Oishi K."/>
            <person name="Shin-I T."/>
            <person name="Kuroki Y."/>
            <person name="Toyoda A."/>
            <person name="Suzuki Y."/>
            <person name="Hashimoto A."/>
            <person name="Yamaguchi K."/>
            <person name="Sugano A."/>
            <person name="Kohara Y."/>
            <person name="Fujiyama A."/>
            <person name="Anterola A."/>
            <person name="Aoki S."/>
            <person name="Ashton N."/>
            <person name="Barbazuk W.B."/>
            <person name="Barker E."/>
            <person name="Bennetzen J."/>
            <person name="Bezanilla M."/>
            <person name="Blankenship R."/>
            <person name="Cho S.H."/>
            <person name="Dutcher S."/>
            <person name="Estelle M."/>
            <person name="Fawcett J.A."/>
            <person name="Gundlach H."/>
            <person name="Hanada K."/>
            <person name="Heyl A."/>
            <person name="Hicks K.A."/>
            <person name="Hugh J."/>
            <person name="Lohr M."/>
            <person name="Mayer K."/>
            <person name="Melkozernov A."/>
            <person name="Murata T."/>
            <person name="Nelson D."/>
            <person name="Pils B."/>
            <person name="Prigge M."/>
            <person name="Reiss B."/>
            <person name="Renner T."/>
            <person name="Rombauts S."/>
            <person name="Rushton P."/>
            <person name="Sanderfoot A."/>
            <person name="Schween G."/>
            <person name="Shiu S.-H."/>
            <person name="Stueber K."/>
            <person name="Theodoulou F.L."/>
            <person name="Tu H."/>
            <person name="Van de Peer Y."/>
            <person name="Verrier P.J."/>
            <person name="Waters E."/>
            <person name="Wood A."/>
            <person name="Yang L."/>
            <person name="Cove D."/>
            <person name="Cuming A."/>
            <person name="Hasebe M."/>
            <person name="Lucas S."/>
            <person name="Mishler D.B."/>
            <person name="Reski R."/>
            <person name="Grigoriev I."/>
            <person name="Quatrano R.S."/>
            <person name="Boore J.L."/>
        </authorList>
    </citation>
    <scope>NUCLEOTIDE SEQUENCE [LARGE SCALE GENOMIC DNA]</scope>
    <source>
        <strain evidence="3 4">cv. Gransden 2004</strain>
    </source>
</reference>
<dbReference type="EMBL" id="ABEU02000019">
    <property type="status" value="NOT_ANNOTATED_CDS"/>
    <property type="molecule type" value="Genomic_DNA"/>
</dbReference>
<reference evidence="3 4" key="2">
    <citation type="journal article" date="2018" name="Plant J.">
        <title>The Physcomitrella patens chromosome-scale assembly reveals moss genome structure and evolution.</title>
        <authorList>
            <person name="Lang D."/>
            <person name="Ullrich K.K."/>
            <person name="Murat F."/>
            <person name="Fuchs J."/>
            <person name="Jenkins J."/>
            <person name="Haas F.B."/>
            <person name="Piednoel M."/>
            <person name="Gundlach H."/>
            <person name="Van Bel M."/>
            <person name="Meyberg R."/>
            <person name="Vives C."/>
            <person name="Morata J."/>
            <person name="Symeonidi A."/>
            <person name="Hiss M."/>
            <person name="Muchero W."/>
            <person name="Kamisugi Y."/>
            <person name="Saleh O."/>
            <person name="Blanc G."/>
            <person name="Decker E.L."/>
            <person name="van Gessel N."/>
            <person name="Grimwood J."/>
            <person name="Hayes R.D."/>
            <person name="Graham S.W."/>
            <person name="Gunter L.E."/>
            <person name="McDaniel S.F."/>
            <person name="Hoernstein S.N.W."/>
            <person name="Larsson A."/>
            <person name="Li F.W."/>
            <person name="Perroud P.F."/>
            <person name="Phillips J."/>
            <person name="Ranjan P."/>
            <person name="Rokshar D.S."/>
            <person name="Rothfels C.J."/>
            <person name="Schneider L."/>
            <person name="Shu S."/>
            <person name="Stevenson D.W."/>
            <person name="Thummler F."/>
            <person name="Tillich M."/>
            <person name="Villarreal Aguilar J.C."/>
            <person name="Widiez T."/>
            <person name="Wong G.K."/>
            <person name="Wymore A."/>
            <person name="Zhang Y."/>
            <person name="Zimmer A.D."/>
            <person name="Quatrano R.S."/>
            <person name="Mayer K.F.X."/>
            <person name="Goodstein D."/>
            <person name="Casacuberta J.M."/>
            <person name="Vandepoele K."/>
            <person name="Reski R."/>
            <person name="Cuming A.C."/>
            <person name="Tuskan G.A."/>
            <person name="Maumus F."/>
            <person name="Salse J."/>
            <person name="Schmutz J."/>
            <person name="Rensing S.A."/>
        </authorList>
    </citation>
    <scope>NUCLEOTIDE SEQUENCE [LARGE SCALE GENOMIC DNA]</scope>
    <source>
        <strain evidence="3 4">cv. Gransden 2004</strain>
    </source>
</reference>
<dbReference type="Pfam" id="PF07714">
    <property type="entry name" value="PK_Tyr_Ser-Thr"/>
    <property type="match status" value="1"/>
</dbReference>
<dbReference type="SUPFAM" id="SSF56112">
    <property type="entry name" value="Protein kinase-like (PK-like)"/>
    <property type="match status" value="1"/>
</dbReference>
<dbReference type="GO" id="GO:0004672">
    <property type="term" value="F:protein kinase activity"/>
    <property type="evidence" value="ECO:0007669"/>
    <property type="project" value="InterPro"/>
</dbReference>